<reference evidence="1 2" key="1">
    <citation type="submission" date="2023-01" db="EMBL/GenBank/DDBJ databases">
        <authorList>
            <person name="Whitehead M."/>
        </authorList>
    </citation>
    <scope>NUCLEOTIDE SEQUENCE [LARGE SCALE GENOMIC DNA]</scope>
</reference>
<organism evidence="1 2">
    <name type="scientific">Macrosiphum euphorbiae</name>
    <name type="common">potato aphid</name>
    <dbReference type="NCBI Taxonomy" id="13131"/>
    <lineage>
        <taxon>Eukaryota</taxon>
        <taxon>Metazoa</taxon>
        <taxon>Ecdysozoa</taxon>
        <taxon>Arthropoda</taxon>
        <taxon>Hexapoda</taxon>
        <taxon>Insecta</taxon>
        <taxon>Pterygota</taxon>
        <taxon>Neoptera</taxon>
        <taxon>Paraneoptera</taxon>
        <taxon>Hemiptera</taxon>
        <taxon>Sternorrhyncha</taxon>
        <taxon>Aphidomorpha</taxon>
        <taxon>Aphidoidea</taxon>
        <taxon>Aphididae</taxon>
        <taxon>Macrosiphini</taxon>
        <taxon>Macrosiphum</taxon>
    </lineage>
</organism>
<sequence length="353" mass="39600">MSNVNALRATTQPVESWDVWLVTLICSRIDSATVAEWQLHYNKKDLLSFTEIKSFLLNRIAAYEAGEMNSHKVGSYPVPVSLIPSLFNKQKLSKFNDKKILFAKYNESKPKCVSCNSENYLFQCMKFKNLSVEDRRDVVFKNRCCFNCLRSDHQVRQCRSSSCTQCGKRHNTLLHLSYDEQEANQRNDDNQSVQGSSSAPTNVVGCGIVNRTVHCKPTIQVVLATAVVYVNDAADNVMLCRVVLDSGSQLCFITNKLARRLGLQIVNNTVPITGFGQSKSSTSKCCMGTVQSRFVQTQFQVQLHVLPTITSDLPTQGFDTNQLNIPREIQSSSADPEYSKPSTANDFLILNRN</sequence>
<dbReference type="CDD" id="cd00303">
    <property type="entry name" value="retropepsin_like"/>
    <property type="match status" value="1"/>
</dbReference>
<keyword evidence="2" id="KW-1185">Reference proteome</keyword>
<name>A0AAV0Y282_9HEMI</name>
<dbReference type="PANTHER" id="PTHR47331:SF5">
    <property type="entry name" value="RIBONUCLEASE H"/>
    <property type="match status" value="1"/>
</dbReference>
<dbReference type="Gene3D" id="2.40.70.10">
    <property type="entry name" value="Acid Proteases"/>
    <property type="match status" value="1"/>
</dbReference>
<protein>
    <recommendedName>
        <fullName evidence="3">Peptidase aspartic putative domain-containing protein</fullName>
    </recommendedName>
</protein>
<evidence type="ECO:0000313" key="2">
    <source>
        <dbReference type="Proteomes" id="UP001160148"/>
    </source>
</evidence>
<accession>A0AAV0Y282</accession>
<gene>
    <name evidence="1" type="ORF">MEUPH1_LOCUS27301</name>
</gene>
<dbReference type="InterPro" id="IPR021109">
    <property type="entry name" value="Peptidase_aspartic_dom_sf"/>
</dbReference>
<evidence type="ECO:0000313" key="1">
    <source>
        <dbReference type="EMBL" id="CAI6373571.1"/>
    </source>
</evidence>
<evidence type="ECO:0008006" key="3">
    <source>
        <dbReference type="Google" id="ProtNLM"/>
    </source>
</evidence>
<dbReference type="AlphaFoldDB" id="A0AAV0Y282"/>
<dbReference type="Proteomes" id="UP001160148">
    <property type="component" value="Unassembled WGS sequence"/>
</dbReference>
<dbReference type="PANTHER" id="PTHR47331">
    <property type="entry name" value="PHD-TYPE DOMAIN-CONTAINING PROTEIN"/>
    <property type="match status" value="1"/>
</dbReference>
<comment type="caution">
    <text evidence="1">The sequence shown here is derived from an EMBL/GenBank/DDBJ whole genome shotgun (WGS) entry which is preliminary data.</text>
</comment>
<proteinExistence type="predicted"/>
<dbReference type="EMBL" id="CARXXK010001100">
    <property type="protein sequence ID" value="CAI6373571.1"/>
    <property type="molecule type" value="Genomic_DNA"/>
</dbReference>